<sequence>MWELAFTAAGSAVVGVGCYFAGFSKGRGEDGDKYNASYWKGYYDASDDLAELQQDPIQYELLNVIRDRVMHRLKENK</sequence>
<dbReference type="EMBL" id="MN586022">
    <property type="protein sequence ID" value="QGJ92988.1"/>
    <property type="molecule type" value="Genomic_DNA"/>
</dbReference>
<gene>
    <name evidence="1" type="primary">100</name>
    <name evidence="1" type="ORF">PBI_CHIDIEBERE_100</name>
</gene>
<organism evidence="1 2">
    <name type="scientific">Gordonia phage Chidiebere</name>
    <dbReference type="NCBI Taxonomy" id="2656530"/>
    <lineage>
        <taxon>Viruses</taxon>
        <taxon>Duplodnaviria</taxon>
        <taxon>Heunggongvirae</taxon>
        <taxon>Uroviricota</taxon>
        <taxon>Caudoviricetes</taxon>
        <taxon>Chidieberevirus</taxon>
        <taxon>Chidieberevirus chidiebere</taxon>
    </lineage>
</organism>
<evidence type="ECO:0000313" key="1">
    <source>
        <dbReference type="EMBL" id="QGJ92988.1"/>
    </source>
</evidence>
<keyword evidence="2" id="KW-1185">Reference proteome</keyword>
<name>A0A649VKX0_9CAUD</name>
<accession>A0A649VKX0</accession>
<protein>
    <submittedName>
        <fullName evidence="1">Uncharacterized protein</fullName>
    </submittedName>
</protein>
<proteinExistence type="predicted"/>
<dbReference type="GeneID" id="77951942"/>
<dbReference type="KEGG" id="vg:77951942"/>
<evidence type="ECO:0000313" key="2">
    <source>
        <dbReference type="Proteomes" id="UP000423645"/>
    </source>
</evidence>
<dbReference type="RefSeq" id="YP_010675618.1">
    <property type="nucleotide sequence ID" value="NC_071005.1"/>
</dbReference>
<dbReference type="Proteomes" id="UP000423645">
    <property type="component" value="Segment"/>
</dbReference>
<reference evidence="1 2" key="1">
    <citation type="submission" date="2019-10" db="EMBL/GenBank/DDBJ databases">
        <authorList>
            <person name="Zack K.M."/>
            <person name="Garlena R.A."/>
            <person name="Russell D.A."/>
            <person name="Pope W.H."/>
            <person name="Jacobs-Sera D."/>
            <person name="Hatfull G.F."/>
        </authorList>
    </citation>
    <scope>NUCLEOTIDE SEQUENCE [LARGE SCALE GENOMIC DNA]</scope>
</reference>